<dbReference type="GO" id="GO:0003677">
    <property type="term" value="F:DNA binding"/>
    <property type="evidence" value="ECO:0007669"/>
    <property type="project" value="UniProtKB-KW"/>
</dbReference>
<dbReference type="SUPFAM" id="SSF48008">
    <property type="entry name" value="GntR ligand-binding domain-like"/>
    <property type="match status" value="1"/>
</dbReference>
<proteinExistence type="predicted"/>
<accession>A0A6J5ZG02</accession>
<dbReference type="CDD" id="cd07377">
    <property type="entry name" value="WHTH_GntR"/>
    <property type="match status" value="1"/>
</dbReference>
<dbReference type="EMBL" id="CAESAB010000034">
    <property type="protein sequence ID" value="CAB4340132.1"/>
    <property type="molecule type" value="Genomic_DNA"/>
</dbReference>
<dbReference type="GO" id="GO:0003700">
    <property type="term" value="F:DNA-binding transcription factor activity"/>
    <property type="evidence" value="ECO:0007669"/>
    <property type="project" value="InterPro"/>
</dbReference>
<keyword evidence="2" id="KW-0238">DNA-binding</keyword>
<dbReference type="AlphaFoldDB" id="A0A6J5ZG02"/>
<dbReference type="PROSITE" id="PS50949">
    <property type="entry name" value="HTH_GNTR"/>
    <property type="match status" value="1"/>
</dbReference>
<keyword evidence="1" id="KW-0805">Transcription regulation</keyword>
<evidence type="ECO:0000256" key="3">
    <source>
        <dbReference type="ARBA" id="ARBA00023163"/>
    </source>
</evidence>
<dbReference type="PANTHER" id="PTHR43537:SF5">
    <property type="entry name" value="UXU OPERON TRANSCRIPTIONAL REGULATOR"/>
    <property type="match status" value="1"/>
</dbReference>
<evidence type="ECO:0000313" key="5">
    <source>
        <dbReference type="EMBL" id="CAB4340132.1"/>
    </source>
</evidence>
<feature type="domain" description="HTH gntR-type" evidence="4">
    <location>
        <begin position="4"/>
        <end position="72"/>
    </location>
</feature>
<sequence>MSLRKLSDQIVEDILQQLGSGQLGERSTVPSEMTLCATYKVTRGVVREALRSLDAKGFIKVSQGMGTTIAPMHEWNVLDPIWVALNSDSSYFDDLQTTREMFEPEIAALAARNATPENLKELQDILEEQKLCIGDETDLANIDIAWHAALSRATQNPILNQLHNSIANLGIKVRIENAKRSNAVAHATYWHDEIMRAVVSGDSDLAKAAMRMHMSQVRADLEIALQTT</sequence>
<name>A0A6J5ZG02_9ZZZZ</name>
<keyword evidence="3" id="KW-0804">Transcription</keyword>
<dbReference type="SMART" id="SM00895">
    <property type="entry name" value="FCD"/>
    <property type="match status" value="1"/>
</dbReference>
<dbReference type="SMART" id="SM00345">
    <property type="entry name" value="HTH_GNTR"/>
    <property type="match status" value="1"/>
</dbReference>
<dbReference type="Pfam" id="PF07729">
    <property type="entry name" value="FCD"/>
    <property type="match status" value="1"/>
</dbReference>
<dbReference type="PRINTS" id="PR00035">
    <property type="entry name" value="HTHGNTR"/>
</dbReference>
<protein>
    <submittedName>
        <fullName evidence="5">Unannotated protein</fullName>
    </submittedName>
</protein>
<dbReference type="Gene3D" id="1.10.10.10">
    <property type="entry name" value="Winged helix-like DNA-binding domain superfamily/Winged helix DNA-binding domain"/>
    <property type="match status" value="1"/>
</dbReference>
<dbReference type="SUPFAM" id="SSF46785">
    <property type="entry name" value="Winged helix' DNA-binding domain"/>
    <property type="match status" value="1"/>
</dbReference>
<evidence type="ECO:0000256" key="1">
    <source>
        <dbReference type="ARBA" id="ARBA00023015"/>
    </source>
</evidence>
<dbReference type="InterPro" id="IPR036390">
    <property type="entry name" value="WH_DNA-bd_sf"/>
</dbReference>
<reference evidence="5" key="1">
    <citation type="submission" date="2020-05" db="EMBL/GenBank/DDBJ databases">
        <authorList>
            <person name="Chiriac C."/>
            <person name="Salcher M."/>
            <person name="Ghai R."/>
            <person name="Kavagutti S V."/>
        </authorList>
    </citation>
    <scope>NUCLEOTIDE SEQUENCE</scope>
</reference>
<dbReference type="Gene3D" id="1.20.120.530">
    <property type="entry name" value="GntR ligand-binding domain-like"/>
    <property type="match status" value="1"/>
</dbReference>
<gene>
    <name evidence="5" type="ORF">UFOPK3820_00891</name>
</gene>
<dbReference type="Pfam" id="PF00392">
    <property type="entry name" value="GntR"/>
    <property type="match status" value="1"/>
</dbReference>
<dbReference type="InterPro" id="IPR011711">
    <property type="entry name" value="GntR_C"/>
</dbReference>
<dbReference type="InterPro" id="IPR008920">
    <property type="entry name" value="TF_FadR/GntR_C"/>
</dbReference>
<evidence type="ECO:0000259" key="4">
    <source>
        <dbReference type="PROSITE" id="PS50949"/>
    </source>
</evidence>
<organism evidence="5">
    <name type="scientific">freshwater metagenome</name>
    <dbReference type="NCBI Taxonomy" id="449393"/>
    <lineage>
        <taxon>unclassified sequences</taxon>
        <taxon>metagenomes</taxon>
        <taxon>ecological metagenomes</taxon>
    </lineage>
</organism>
<dbReference type="PANTHER" id="PTHR43537">
    <property type="entry name" value="TRANSCRIPTIONAL REGULATOR, GNTR FAMILY"/>
    <property type="match status" value="1"/>
</dbReference>
<evidence type="ECO:0000256" key="2">
    <source>
        <dbReference type="ARBA" id="ARBA00023125"/>
    </source>
</evidence>
<dbReference type="InterPro" id="IPR036388">
    <property type="entry name" value="WH-like_DNA-bd_sf"/>
</dbReference>
<dbReference type="InterPro" id="IPR000524">
    <property type="entry name" value="Tscrpt_reg_HTH_GntR"/>
</dbReference>